<evidence type="ECO:0000256" key="1">
    <source>
        <dbReference type="ARBA" id="ARBA00023125"/>
    </source>
</evidence>
<dbReference type="InterPro" id="IPR000551">
    <property type="entry name" value="MerR-type_HTH_dom"/>
</dbReference>
<proteinExistence type="predicted"/>
<evidence type="ECO:0000313" key="5">
    <source>
        <dbReference type="Proteomes" id="UP000185669"/>
    </source>
</evidence>
<dbReference type="PANTHER" id="PTHR30204:SF96">
    <property type="entry name" value="CHROMOSOME-ANCHORING PROTEIN RACA"/>
    <property type="match status" value="1"/>
</dbReference>
<evidence type="ECO:0000313" key="4">
    <source>
        <dbReference type="EMBL" id="SIQ01630.1"/>
    </source>
</evidence>
<dbReference type="GO" id="GO:0003700">
    <property type="term" value="F:DNA-binding transcription factor activity"/>
    <property type="evidence" value="ECO:0007669"/>
    <property type="project" value="InterPro"/>
</dbReference>
<dbReference type="SUPFAM" id="SSF53335">
    <property type="entry name" value="S-adenosyl-L-methionine-dependent methyltransferases"/>
    <property type="match status" value="1"/>
</dbReference>
<protein>
    <submittedName>
        <fullName evidence="4">DNA-binding transcriptional regulator, MerR family</fullName>
    </submittedName>
</protein>
<dbReference type="SUPFAM" id="SSF46955">
    <property type="entry name" value="Putative DNA-binding domain"/>
    <property type="match status" value="1"/>
</dbReference>
<feature type="domain" description="HTH merR-type" evidence="3">
    <location>
        <begin position="1"/>
        <end position="67"/>
    </location>
</feature>
<dbReference type="AlphaFoldDB" id="A0A1N6PB72"/>
<feature type="coiled-coil region" evidence="2">
    <location>
        <begin position="83"/>
        <end position="120"/>
    </location>
</feature>
<reference evidence="5" key="1">
    <citation type="submission" date="2017-01" db="EMBL/GenBank/DDBJ databases">
        <authorList>
            <person name="Varghese N."/>
            <person name="Submissions S."/>
        </authorList>
    </citation>
    <scope>NUCLEOTIDE SEQUENCE [LARGE SCALE GENOMIC DNA]</scope>
    <source>
        <strain evidence="5">ATCC 700103</strain>
    </source>
</reference>
<dbReference type="InterPro" id="IPR009061">
    <property type="entry name" value="DNA-bd_dom_put_sf"/>
</dbReference>
<dbReference type="Gene3D" id="1.10.1660.10">
    <property type="match status" value="1"/>
</dbReference>
<dbReference type="EMBL" id="FTNC01000001">
    <property type="protein sequence ID" value="SIQ01630.1"/>
    <property type="molecule type" value="Genomic_DNA"/>
</dbReference>
<accession>A0A1N6PB72</accession>
<dbReference type="InterPro" id="IPR047057">
    <property type="entry name" value="MerR_fam"/>
</dbReference>
<dbReference type="InterPro" id="IPR029063">
    <property type="entry name" value="SAM-dependent_MTases_sf"/>
</dbReference>
<dbReference type="PANTHER" id="PTHR30204">
    <property type="entry name" value="REDOX-CYCLING DRUG-SENSING TRANSCRIPTIONAL ACTIVATOR SOXR"/>
    <property type="match status" value="1"/>
</dbReference>
<dbReference type="PROSITE" id="PS50937">
    <property type="entry name" value="HTH_MERR_2"/>
    <property type="match status" value="1"/>
</dbReference>
<keyword evidence="5" id="KW-1185">Reference proteome</keyword>
<gene>
    <name evidence="4" type="ORF">SAMN05421834_10126</name>
</gene>
<dbReference type="RefSeq" id="WP_076543345.1">
    <property type="nucleotide sequence ID" value="NZ_FTNC01000001.1"/>
</dbReference>
<dbReference type="Proteomes" id="UP000185669">
    <property type="component" value="Unassembled WGS sequence"/>
</dbReference>
<evidence type="ECO:0000256" key="2">
    <source>
        <dbReference type="SAM" id="Coils"/>
    </source>
</evidence>
<evidence type="ECO:0000259" key="3">
    <source>
        <dbReference type="PROSITE" id="PS50937"/>
    </source>
</evidence>
<keyword evidence="2" id="KW-0175">Coiled coil</keyword>
<organism evidence="4 5">
    <name type="scientific">Halanaerobium kushneri</name>
    <dbReference type="NCBI Taxonomy" id="56779"/>
    <lineage>
        <taxon>Bacteria</taxon>
        <taxon>Bacillati</taxon>
        <taxon>Bacillota</taxon>
        <taxon>Clostridia</taxon>
        <taxon>Halanaerobiales</taxon>
        <taxon>Halanaerobiaceae</taxon>
        <taxon>Halanaerobium</taxon>
    </lineage>
</organism>
<keyword evidence="1 4" id="KW-0238">DNA-binding</keyword>
<dbReference type="Pfam" id="PF13411">
    <property type="entry name" value="MerR_1"/>
    <property type="match status" value="1"/>
</dbReference>
<sequence length="413" mass="48637">MKIREFSNKFDLSYDTIRYYMKLKLINPHKNGGHYEFNNEDQEDMEEILKLKEMEFSLEEIKEILSFKRIGRLSNYQKNSYYQNLYHRKLDSLERRIIELKDAKNALHSHLKKLKSANNDRRNDLSLNLNLLSLFACPACGSDLTLTAEKIENNRIHLGSLNCSCGEKILIEDGIIYTKDVYERKKGDEVIEIDPIYHVTDYIKQTDSEFIDQSYQSLEWLKNRLDYSKLENQVILEPGSGYGLLLRNIYDQLPSNLTYICVEHDAELNRYLKTLLELSPSGPEVIFLTAELPDLPLKESSLDYLIDYSGISNFSFHNRGFLPELLLKYFKDHFTMTAVFIIYHKFGAKNIVEREYRDYFIYSNIRTKLKEIGFEFLTENKSEPKKINSSFGKYEEFAQIGDQIYSYQLQAKK</sequence>
<dbReference type="GO" id="GO:0003677">
    <property type="term" value="F:DNA binding"/>
    <property type="evidence" value="ECO:0007669"/>
    <property type="project" value="UniProtKB-KW"/>
</dbReference>
<dbReference type="STRING" id="56779.SAMN05421834_10126"/>
<dbReference type="SMART" id="SM00422">
    <property type="entry name" value="HTH_MERR"/>
    <property type="match status" value="1"/>
</dbReference>
<name>A0A1N6PB72_9FIRM</name>
<dbReference type="OrthoDB" id="1770985at2"/>
<dbReference type="Gene3D" id="3.40.50.150">
    <property type="entry name" value="Vaccinia Virus protein VP39"/>
    <property type="match status" value="1"/>
</dbReference>